<dbReference type="Gene3D" id="3.80.10.10">
    <property type="entry name" value="Ribonuclease Inhibitor"/>
    <property type="match status" value="1"/>
</dbReference>
<proteinExistence type="predicted"/>
<accession>A0A0J9X8B6</accession>
<evidence type="ECO:0000313" key="1">
    <source>
        <dbReference type="EMBL" id="CDO53391.1"/>
    </source>
</evidence>
<dbReference type="Proteomes" id="UP000242525">
    <property type="component" value="Unassembled WGS sequence"/>
</dbReference>
<reference evidence="1" key="1">
    <citation type="submission" date="2014-03" db="EMBL/GenBank/DDBJ databases">
        <authorList>
            <person name="Casaregola S."/>
        </authorList>
    </citation>
    <scope>NUCLEOTIDE SEQUENCE [LARGE SCALE GENOMIC DNA]</scope>
    <source>
        <strain evidence="1">CLIB 918</strain>
    </source>
</reference>
<keyword evidence="2" id="KW-1185">Reference proteome</keyword>
<protein>
    <recommendedName>
        <fullName evidence="3">F-box domain-containing protein</fullName>
    </recommendedName>
</protein>
<dbReference type="AlphaFoldDB" id="A0A0J9X8B6"/>
<dbReference type="InterPro" id="IPR032675">
    <property type="entry name" value="LRR_dom_sf"/>
</dbReference>
<sequence length="359" mass="41571">MISLLDHPVSCTVVHRGSSCLGLRCLIAIFAEHDMAGQIHSLIIDPLNIGCEDCIRLFALLKPEHLVMWNSPNRFVIKELITSLIEHNPNLRKVEIENVGSRYLNFPSNIEMLITSAYPIFSKFNCPLGQKFANLIELGLDFQSQIDHKYIKTNLLHVPTLQTLRISGQLLQNIDLISCFLESNPTITSLLMYFDGHYEHLKPLYRSMSNIKLLDISHRSLWKYFDITDFNLASTLDVILTNTSSLTMLLIHNKNQTENLSFKEWATKLSIEYEQNTRHLRYIYVYNSGTRHEPLDISDFIPMFFDVRKCDMCEMSPYDAAIKKLYRIDGAYSGNKMDPERCRLELDVCGIRKRFHTNK</sequence>
<evidence type="ECO:0000313" key="2">
    <source>
        <dbReference type="Proteomes" id="UP000242525"/>
    </source>
</evidence>
<organism evidence="1 2">
    <name type="scientific">Geotrichum candidum</name>
    <name type="common">Oospora lactis</name>
    <name type="synonym">Dipodascus geotrichum</name>
    <dbReference type="NCBI Taxonomy" id="1173061"/>
    <lineage>
        <taxon>Eukaryota</taxon>
        <taxon>Fungi</taxon>
        <taxon>Dikarya</taxon>
        <taxon>Ascomycota</taxon>
        <taxon>Saccharomycotina</taxon>
        <taxon>Dipodascomycetes</taxon>
        <taxon>Dipodascales</taxon>
        <taxon>Dipodascaceae</taxon>
        <taxon>Geotrichum</taxon>
    </lineage>
</organism>
<gene>
    <name evidence="1" type="ORF">BN980_GECA05s01016g</name>
</gene>
<comment type="caution">
    <text evidence="1">The sequence shown here is derived from an EMBL/GenBank/DDBJ whole genome shotgun (WGS) entry which is preliminary data.</text>
</comment>
<name>A0A0J9X8B6_GEOCN</name>
<dbReference type="SUPFAM" id="SSF52058">
    <property type="entry name" value="L domain-like"/>
    <property type="match status" value="1"/>
</dbReference>
<evidence type="ECO:0008006" key="3">
    <source>
        <dbReference type="Google" id="ProtNLM"/>
    </source>
</evidence>
<dbReference type="EMBL" id="CCBN010000005">
    <property type="protein sequence ID" value="CDO53391.1"/>
    <property type="molecule type" value="Genomic_DNA"/>
</dbReference>